<name>A0ACC2QQV1_9NEOP</name>
<sequence length="219" mass="24676">MAYIWTEDVTSKSSNEICSALFHCLNSIDTENINTIRLMADGCGGQNKNSFLISMASKWLGEAPPTLKTIEIIFPVTGHSFLPADRIFALTEVQIRKLETIVDPKEYEAIIAAHATVNKLGTEVPVYDYRSAVGETVNPANKWHFQISKVKRVILRRGKRTRNILARGELSYQSDTGVAHQNKPPQVHHQKFHANDSRTNSVGSCSQRVETKRREKFTH</sequence>
<dbReference type="EMBL" id="CM056795">
    <property type="protein sequence ID" value="KAJ8720690.1"/>
    <property type="molecule type" value="Genomic_DNA"/>
</dbReference>
<dbReference type="Proteomes" id="UP001231649">
    <property type="component" value="Chromosome 19"/>
</dbReference>
<proteinExistence type="predicted"/>
<reference evidence="1" key="1">
    <citation type="submission" date="2023-03" db="EMBL/GenBank/DDBJ databases">
        <title>Chromosome-level genomes of two armyworms, Mythimna separata and Mythimna loreyi, provide insights into the biosynthesis and reception of sex pheromones.</title>
        <authorList>
            <person name="Zhao H."/>
        </authorList>
    </citation>
    <scope>NUCLEOTIDE SEQUENCE</scope>
    <source>
        <strain evidence="1">BeijingLab</strain>
    </source>
</reference>
<gene>
    <name evidence="1" type="ORF">PYW08_006155</name>
</gene>
<accession>A0ACC2QQV1</accession>
<organism evidence="1 2">
    <name type="scientific">Mythimna loreyi</name>
    <dbReference type="NCBI Taxonomy" id="667449"/>
    <lineage>
        <taxon>Eukaryota</taxon>
        <taxon>Metazoa</taxon>
        <taxon>Ecdysozoa</taxon>
        <taxon>Arthropoda</taxon>
        <taxon>Hexapoda</taxon>
        <taxon>Insecta</taxon>
        <taxon>Pterygota</taxon>
        <taxon>Neoptera</taxon>
        <taxon>Endopterygota</taxon>
        <taxon>Lepidoptera</taxon>
        <taxon>Glossata</taxon>
        <taxon>Ditrysia</taxon>
        <taxon>Noctuoidea</taxon>
        <taxon>Noctuidae</taxon>
        <taxon>Noctuinae</taxon>
        <taxon>Hadenini</taxon>
        <taxon>Mythimna</taxon>
    </lineage>
</organism>
<keyword evidence="2" id="KW-1185">Reference proteome</keyword>
<evidence type="ECO:0000313" key="1">
    <source>
        <dbReference type="EMBL" id="KAJ8720690.1"/>
    </source>
</evidence>
<protein>
    <submittedName>
        <fullName evidence="1">Uncharacterized protein</fullName>
    </submittedName>
</protein>
<comment type="caution">
    <text evidence="1">The sequence shown here is derived from an EMBL/GenBank/DDBJ whole genome shotgun (WGS) entry which is preliminary data.</text>
</comment>
<evidence type="ECO:0000313" key="2">
    <source>
        <dbReference type="Proteomes" id="UP001231649"/>
    </source>
</evidence>